<dbReference type="OrthoDB" id="245227at2759"/>
<sequence>MRSVRQAYLPLRPVGGEDVGGNNRSKLAALTSSYLVVGSGPPQHQQWRQSSVQAAGASSKLLSRELSAPAVTATTTGEGRGGGVGNAWTTTAHPTPLFNGLNGRSAEATAPDKTAELLWGSGPQQDGESPLRVYWETVPGGLVQNQSPASIFPPLPGVDDNNSSGGGPNVRRSYEHEGGAGSAASPGSNSGFSGAEVPPGTTPKDSLIRQRASVPRRARANAFRVTNNHPDASGNTAVSAKGPFSPGRNNSSDPTNETWASTEHIYSQGIGQKSYDRSKATEVQGGALRSSDQLRTEANYENSSMAPSKGQSQVVGTLYRGIVPKPPVQNLPLYSEARGDVPFLPPNAIRISTTTVTRTVRTVKYLPLDEEYVDSDEEDTSPADDFPPGIMLNIDNQGHRASKHVPPFPQLTGAFAQRGGIQLAQRAANGKLARNASASRSSRITSGLSPMGILGSHKWARRLPVTRESSVFHEGYPAAAPISVASDEKIGTGEPQFLLQQHRQSLVIEGEIVGSKRREGSYGASNEAEMSPFMGSPGGMRRSVTGRGNTSAADPKTATNTADGHPSSFPSKPPPDPLDNSLNGTQLSASSRGAHSCTTVTQAISMDDAVGSPMAVVLIKRPANLSPRELAVEDELWAEEEEYEEEEDGERHPLYVCPASPTLTIPALKATMQKLDLHCEPHEDDNESGSDELQS</sequence>
<evidence type="ECO:0000313" key="3">
    <source>
        <dbReference type="Proteomes" id="UP000284403"/>
    </source>
</evidence>
<organism evidence="2 3">
    <name type="scientific">Trypanosoma conorhini</name>
    <dbReference type="NCBI Taxonomy" id="83891"/>
    <lineage>
        <taxon>Eukaryota</taxon>
        <taxon>Discoba</taxon>
        <taxon>Euglenozoa</taxon>
        <taxon>Kinetoplastea</taxon>
        <taxon>Metakinetoplastina</taxon>
        <taxon>Trypanosomatida</taxon>
        <taxon>Trypanosomatidae</taxon>
        <taxon>Trypanosoma</taxon>
    </lineage>
</organism>
<keyword evidence="3" id="KW-1185">Reference proteome</keyword>
<feature type="compositionally biased region" description="Low complexity" evidence="1">
    <location>
        <begin position="182"/>
        <end position="195"/>
    </location>
</feature>
<dbReference type="AlphaFoldDB" id="A0A3R7M5Y1"/>
<protein>
    <submittedName>
        <fullName evidence="2">Uncharacterized protein</fullName>
    </submittedName>
</protein>
<feature type="compositionally biased region" description="Polar residues" evidence="1">
    <location>
        <begin position="247"/>
        <end position="258"/>
    </location>
</feature>
<feature type="region of interest" description="Disordered" evidence="1">
    <location>
        <begin position="517"/>
        <end position="594"/>
    </location>
</feature>
<dbReference type="EMBL" id="MKKU01000504">
    <property type="protein sequence ID" value="RNF09654.1"/>
    <property type="molecule type" value="Genomic_DNA"/>
</dbReference>
<dbReference type="Proteomes" id="UP000284403">
    <property type="component" value="Unassembled WGS sequence"/>
</dbReference>
<comment type="caution">
    <text evidence="2">The sequence shown here is derived from an EMBL/GenBank/DDBJ whole genome shotgun (WGS) entry which is preliminary data.</text>
</comment>
<name>A0A3R7M5Y1_9TRYP</name>
<feature type="region of interest" description="Disordered" evidence="1">
    <location>
        <begin position="73"/>
        <end position="109"/>
    </location>
</feature>
<dbReference type="GeneID" id="40320560"/>
<feature type="compositionally biased region" description="Polar residues" evidence="1">
    <location>
        <begin position="299"/>
        <end position="312"/>
    </location>
</feature>
<evidence type="ECO:0000256" key="1">
    <source>
        <dbReference type="SAM" id="MobiDB-lite"/>
    </source>
</evidence>
<feature type="region of interest" description="Disordered" evidence="1">
    <location>
        <begin position="270"/>
        <end position="312"/>
    </location>
</feature>
<evidence type="ECO:0000313" key="2">
    <source>
        <dbReference type="EMBL" id="RNF09654.1"/>
    </source>
</evidence>
<feature type="compositionally biased region" description="Polar residues" evidence="1">
    <location>
        <begin position="584"/>
        <end position="594"/>
    </location>
</feature>
<reference evidence="2 3" key="1">
    <citation type="journal article" date="2018" name="BMC Genomics">
        <title>Genomic comparison of Trypanosoma conorhini and Trypanosoma rangeli to Trypanosoma cruzi strains of high and low virulence.</title>
        <authorList>
            <person name="Bradwell K.R."/>
            <person name="Koparde V.N."/>
            <person name="Matveyev A.V."/>
            <person name="Serrano M.G."/>
            <person name="Alves J.M."/>
            <person name="Parikh H."/>
            <person name="Huang B."/>
            <person name="Lee V."/>
            <person name="Espinosa-Alvarez O."/>
            <person name="Ortiz P.A."/>
            <person name="Costa-Martins A.G."/>
            <person name="Teixeira M.M."/>
            <person name="Buck G.A."/>
        </authorList>
    </citation>
    <scope>NUCLEOTIDE SEQUENCE [LARGE SCALE GENOMIC DNA]</scope>
    <source>
        <strain evidence="2 3">025E</strain>
    </source>
</reference>
<gene>
    <name evidence="2" type="ORF">Tco025E_06949</name>
</gene>
<feature type="compositionally biased region" description="Polar residues" evidence="1">
    <location>
        <begin position="546"/>
        <end position="562"/>
    </location>
</feature>
<feature type="compositionally biased region" description="Polar residues" evidence="1">
    <location>
        <begin position="224"/>
        <end position="238"/>
    </location>
</feature>
<feature type="region of interest" description="Disordered" evidence="1">
    <location>
        <begin position="145"/>
        <end position="258"/>
    </location>
</feature>
<accession>A0A3R7M5Y1</accession>
<proteinExistence type="predicted"/>
<dbReference type="RefSeq" id="XP_029226078.1">
    <property type="nucleotide sequence ID" value="XM_029373816.1"/>
</dbReference>